<evidence type="ECO:0000313" key="3">
    <source>
        <dbReference type="Proteomes" id="UP000507470"/>
    </source>
</evidence>
<dbReference type="PROSITE" id="PS50835">
    <property type="entry name" value="IG_LIKE"/>
    <property type="match status" value="1"/>
</dbReference>
<dbReference type="InterPro" id="IPR036179">
    <property type="entry name" value="Ig-like_dom_sf"/>
</dbReference>
<dbReference type="AlphaFoldDB" id="A0A6J8BNN3"/>
<protein>
    <recommendedName>
        <fullName evidence="1">Ig-like domain-containing protein</fullName>
    </recommendedName>
</protein>
<sequence>MIANETIVNAQIGKNAEVIVTIVTAVPPLKVVICSWNGKTLFGSRYINGNISTPSLSINNITALDDGTYRCFVYNEVGSTYVDIFLLTWNFTDSNKFGRSVTIFHPTLRITNLQRNDEGLYICAANHDFSEGVGEVFVSIGGVILSAFIPP</sequence>
<keyword evidence="3" id="KW-1185">Reference proteome</keyword>
<gene>
    <name evidence="2" type="ORF">MCOR_19968</name>
</gene>
<dbReference type="SUPFAM" id="SSF48726">
    <property type="entry name" value="Immunoglobulin"/>
    <property type="match status" value="2"/>
</dbReference>
<accession>A0A6J8BNN3</accession>
<name>A0A6J8BNN3_MYTCO</name>
<dbReference type="EMBL" id="CACVKT020003516">
    <property type="protein sequence ID" value="CAC5384309.1"/>
    <property type="molecule type" value="Genomic_DNA"/>
</dbReference>
<organism evidence="2 3">
    <name type="scientific">Mytilus coruscus</name>
    <name type="common">Sea mussel</name>
    <dbReference type="NCBI Taxonomy" id="42192"/>
    <lineage>
        <taxon>Eukaryota</taxon>
        <taxon>Metazoa</taxon>
        <taxon>Spiralia</taxon>
        <taxon>Lophotrochozoa</taxon>
        <taxon>Mollusca</taxon>
        <taxon>Bivalvia</taxon>
        <taxon>Autobranchia</taxon>
        <taxon>Pteriomorphia</taxon>
        <taxon>Mytilida</taxon>
        <taxon>Mytiloidea</taxon>
        <taxon>Mytilidae</taxon>
        <taxon>Mytilinae</taxon>
        <taxon>Mytilus</taxon>
    </lineage>
</organism>
<dbReference type="Gene3D" id="2.60.40.10">
    <property type="entry name" value="Immunoglobulins"/>
    <property type="match status" value="2"/>
</dbReference>
<feature type="domain" description="Ig-like" evidence="1">
    <location>
        <begin position="54"/>
        <end position="139"/>
    </location>
</feature>
<dbReference type="OrthoDB" id="9898017at2759"/>
<dbReference type="Proteomes" id="UP000507470">
    <property type="component" value="Unassembled WGS sequence"/>
</dbReference>
<reference evidence="2 3" key="1">
    <citation type="submission" date="2020-06" db="EMBL/GenBank/DDBJ databases">
        <authorList>
            <person name="Li R."/>
            <person name="Bekaert M."/>
        </authorList>
    </citation>
    <scope>NUCLEOTIDE SEQUENCE [LARGE SCALE GENOMIC DNA]</scope>
    <source>
        <strain evidence="3">wild</strain>
    </source>
</reference>
<dbReference type="CDD" id="cd00096">
    <property type="entry name" value="Ig"/>
    <property type="match status" value="1"/>
</dbReference>
<evidence type="ECO:0000259" key="1">
    <source>
        <dbReference type="PROSITE" id="PS50835"/>
    </source>
</evidence>
<evidence type="ECO:0000313" key="2">
    <source>
        <dbReference type="EMBL" id="CAC5384309.1"/>
    </source>
</evidence>
<dbReference type="InterPro" id="IPR007110">
    <property type="entry name" value="Ig-like_dom"/>
</dbReference>
<proteinExistence type="predicted"/>
<dbReference type="InterPro" id="IPR013783">
    <property type="entry name" value="Ig-like_fold"/>
</dbReference>